<dbReference type="SUPFAM" id="SSF47226">
    <property type="entry name" value="Histidine-containing phosphotransfer domain, HPT domain"/>
    <property type="match status" value="1"/>
</dbReference>
<dbReference type="InterPro" id="IPR045871">
    <property type="entry name" value="AHP1-5/YPD1"/>
</dbReference>
<organism evidence="3 4">
    <name type="scientific">Asparagus officinalis</name>
    <name type="common">Garden asparagus</name>
    <dbReference type="NCBI Taxonomy" id="4686"/>
    <lineage>
        <taxon>Eukaryota</taxon>
        <taxon>Viridiplantae</taxon>
        <taxon>Streptophyta</taxon>
        <taxon>Embryophyta</taxon>
        <taxon>Tracheophyta</taxon>
        <taxon>Spermatophyta</taxon>
        <taxon>Magnoliopsida</taxon>
        <taxon>Liliopsida</taxon>
        <taxon>Asparagales</taxon>
        <taxon>Asparagaceae</taxon>
        <taxon>Asparagoideae</taxon>
        <taxon>Asparagus</taxon>
    </lineage>
</organism>
<keyword evidence="1 2" id="KW-0902">Two-component regulatory system</keyword>
<dbReference type="EMBL" id="CM007385">
    <property type="protein sequence ID" value="ONK68347.1"/>
    <property type="molecule type" value="Genomic_DNA"/>
</dbReference>
<dbReference type="GO" id="GO:0043424">
    <property type="term" value="F:protein histidine kinase binding"/>
    <property type="evidence" value="ECO:0007669"/>
    <property type="project" value="UniProtKB-UniRule"/>
</dbReference>
<keyword evidence="4" id="KW-1185">Reference proteome</keyword>
<keyword evidence="2" id="KW-0932">Cytokinin signaling pathway</keyword>
<dbReference type="Gramene" id="ONK68347">
    <property type="protein sequence ID" value="ONK68347"/>
    <property type="gene ID" value="A4U43_C05F10470"/>
</dbReference>
<dbReference type="PANTHER" id="PTHR28242:SF30">
    <property type="entry name" value="HISTIDINE-CONTAINING PHOSPHOTRANSFER PROTEIN 2"/>
    <property type="match status" value="1"/>
</dbReference>
<accession>A0A5P1ETA9</accession>
<evidence type="ECO:0000313" key="4">
    <source>
        <dbReference type="Proteomes" id="UP000243459"/>
    </source>
</evidence>
<dbReference type="GO" id="GO:0005829">
    <property type="term" value="C:cytosol"/>
    <property type="evidence" value="ECO:0007669"/>
    <property type="project" value="UniProtKB-SubCell"/>
</dbReference>
<comment type="function">
    <text evidence="2">Functions as a two-component phosphorelay mediators between cytokinin sensor histidine kinases and response regulators (B-type ARRs). Plays an important role in propagating cytokinin signal transduction.</text>
</comment>
<dbReference type="PANTHER" id="PTHR28242">
    <property type="entry name" value="PHOSPHORELAY INTERMEDIATE PROTEIN YPD1"/>
    <property type="match status" value="1"/>
</dbReference>
<dbReference type="InterPro" id="IPR036641">
    <property type="entry name" value="HPT_dom_sf"/>
</dbReference>
<sequence>MLEEDGGEFLVEVIKLFCDDSERMISELSSLIDQPVVDFQKVGSFVHQLKGSSSRSIDHLNEKRRKKEENEKKENMKYLVEVEKGAQGSDGHPSVGPTYRSIFAKDGFPPPIPGLESCWDIFRLSVEKYPENRMFGRREIFEGKAGKYAWMTYKQVYDIVMKLDASIRSCGVEKELDVKVSKKADQIKIEALKRADHIKTLVGEIEIPIPISPIKRLALQEPSTEEVTSDELERVRVTNELREFVKGITISTFRDFPMEGDCLQSK</sequence>
<evidence type="ECO:0000256" key="2">
    <source>
        <dbReference type="RuleBase" id="RU369004"/>
    </source>
</evidence>
<dbReference type="GO" id="GO:0009736">
    <property type="term" value="P:cytokinin-activated signaling pathway"/>
    <property type="evidence" value="ECO:0007669"/>
    <property type="project" value="UniProtKB-KW"/>
</dbReference>
<dbReference type="GO" id="GO:0005634">
    <property type="term" value="C:nucleus"/>
    <property type="evidence" value="ECO:0007669"/>
    <property type="project" value="UniProtKB-SubCell"/>
</dbReference>
<dbReference type="Gene3D" id="1.20.120.160">
    <property type="entry name" value="HPT domain"/>
    <property type="match status" value="1"/>
</dbReference>
<evidence type="ECO:0000256" key="1">
    <source>
        <dbReference type="ARBA" id="ARBA00023012"/>
    </source>
</evidence>
<comment type="domain">
    <text evidence="2">Histidine-containing phosphotransfer domain (HPt) contains an active histidine that mediates the phosphotransfer.</text>
</comment>
<name>A0A5P1ETA9_ASPOF</name>
<reference evidence="4" key="1">
    <citation type="journal article" date="2017" name="Nat. Commun.">
        <title>The asparagus genome sheds light on the origin and evolution of a young Y chromosome.</title>
        <authorList>
            <person name="Harkess A."/>
            <person name="Zhou J."/>
            <person name="Xu C."/>
            <person name="Bowers J.E."/>
            <person name="Van der Hulst R."/>
            <person name="Ayyampalayam S."/>
            <person name="Mercati F."/>
            <person name="Riccardi P."/>
            <person name="McKain M.R."/>
            <person name="Kakrana A."/>
            <person name="Tang H."/>
            <person name="Ray J."/>
            <person name="Groenendijk J."/>
            <person name="Arikit S."/>
            <person name="Mathioni S.M."/>
            <person name="Nakano M."/>
            <person name="Shan H."/>
            <person name="Telgmann-Rauber A."/>
            <person name="Kanno A."/>
            <person name="Yue Z."/>
            <person name="Chen H."/>
            <person name="Li W."/>
            <person name="Chen Y."/>
            <person name="Xu X."/>
            <person name="Zhang Y."/>
            <person name="Luo S."/>
            <person name="Chen H."/>
            <person name="Gao J."/>
            <person name="Mao Z."/>
            <person name="Pires J.C."/>
            <person name="Luo M."/>
            <person name="Kudrna D."/>
            <person name="Wing R.A."/>
            <person name="Meyers B.C."/>
            <person name="Yi K."/>
            <person name="Kong H."/>
            <person name="Lavrijsen P."/>
            <person name="Sunseri F."/>
            <person name="Falavigna A."/>
            <person name="Ye Y."/>
            <person name="Leebens-Mack J.H."/>
            <person name="Chen G."/>
        </authorList>
    </citation>
    <scope>NUCLEOTIDE SEQUENCE [LARGE SCALE GENOMIC DNA]</scope>
    <source>
        <strain evidence="4">cv. DH0086</strain>
    </source>
</reference>
<proteinExistence type="predicted"/>
<evidence type="ECO:0000313" key="3">
    <source>
        <dbReference type="EMBL" id="ONK68347.1"/>
    </source>
</evidence>
<dbReference type="Proteomes" id="UP000243459">
    <property type="component" value="Chromosome 5"/>
</dbReference>
<protein>
    <recommendedName>
        <fullName evidence="2">Histidine-containing phosphotransfer protein</fullName>
    </recommendedName>
</protein>
<dbReference type="AlphaFoldDB" id="A0A5P1ETA9"/>
<gene>
    <name evidence="3" type="ORF">A4U43_C05F10470</name>
</gene>
<dbReference type="GO" id="GO:0009927">
    <property type="term" value="F:histidine phosphotransfer kinase activity"/>
    <property type="evidence" value="ECO:0007669"/>
    <property type="project" value="UniProtKB-UniRule"/>
</dbReference>
<comment type="subcellular location">
    <subcellularLocation>
        <location evidence="2">Cytoplasm</location>
        <location evidence="2">Cytosol</location>
    </subcellularLocation>
    <subcellularLocation>
        <location evidence="2">Nucleus</location>
    </subcellularLocation>
</comment>
<dbReference type="GO" id="GO:0000160">
    <property type="term" value="P:phosphorelay signal transduction system"/>
    <property type="evidence" value="ECO:0007669"/>
    <property type="project" value="UniProtKB-UniRule"/>
</dbReference>